<dbReference type="GO" id="GO:0008270">
    <property type="term" value="F:zinc ion binding"/>
    <property type="evidence" value="ECO:0007669"/>
    <property type="project" value="UniProtKB-KW"/>
</dbReference>
<evidence type="ECO:0000256" key="7">
    <source>
        <dbReference type="ARBA" id="ARBA00022833"/>
    </source>
</evidence>
<dbReference type="PANTHER" id="PTHR47442:SF1">
    <property type="entry name" value="MYND-TYPE ZINC FINGER PROTEIN MUB1"/>
    <property type="match status" value="1"/>
</dbReference>
<dbReference type="FunFam" id="6.10.140.2220:FF:000003">
    <property type="entry name" value="MYND-type zinc finger protein"/>
    <property type="match status" value="1"/>
</dbReference>
<dbReference type="AlphaFoldDB" id="A0A8H5PZZ2"/>
<comment type="subcellular location">
    <subcellularLocation>
        <location evidence="1">Cytoplasm</location>
    </subcellularLocation>
</comment>
<evidence type="ECO:0000256" key="8">
    <source>
        <dbReference type="ARBA" id="ARBA00025097"/>
    </source>
</evidence>
<dbReference type="GO" id="GO:0006511">
    <property type="term" value="P:ubiquitin-dependent protein catabolic process"/>
    <property type="evidence" value="ECO:0007669"/>
    <property type="project" value="TreeGrafter"/>
</dbReference>
<keyword evidence="14" id="KW-1185">Reference proteome</keyword>
<evidence type="ECO:0000313" key="13">
    <source>
        <dbReference type="EMBL" id="KAF5606835.1"/>
    </source>
</evidence>
<feature type="region of interest" description="Disordered" evidence="11">
    <location>
        <begin position="130"/>
        <end position="274"/>
    </location>
</feature>
<feature type="compositionally biased region" description="Low complexity" evidence="11">
    <location>
        <begin position="156"/>
        <end position="181"/>
    </location>
</feature>
<evidence type="ECO:0000256" key="2">
    <source>
        <dbReference type="ARBA" id="ARBA00010655"/>
    </source>
</evidence>
<dbReference type="InterPro" id="IPR002893">
    <property type="entry name" value="Znf_MYND"/>
</dbReference>
<keyword evidence="6 10" id="KW-0863">Zinc-finger</keyword>
<evidence type="ECO:0000256" key="4">
    <source>
        <dbReference type="ARBA" id="ARBA00022490"/>
    </source>
</evidence>
<comment type="similarity">
    <text evidence="2">Belongs to the MUB1/samB family.</text>
</comment>
<dbReference type="Proteomes" id="UP000547976">
    <property type="component" value="Unassembled WGS sequence"/>
</dbReference>
<feature type="compositionally biased region" description="Low complexity" evidence="11">
    <location>
        <begin position="213"/>
        <end position="253"/>
    </location>
</feature>
<evidence type="ECO:0000256" key="6">
    <source>
        <dbReference type="ARBA" id="ARBA00022771"/>
    </source>
</evidence>
<keyword evidence="5" id="KW-0479">Metal-binding</keyword>
<evidence type="ECO:0000256" key="1">
    <source>
        <dbReference type="ARBA" id="ARBA00004496"/>
    </source>
</evidence>
<evidence type="ECO:0000313" key="14">
    <source>
        <dbReference type="Proteomes" id="UP000547976"/>
    </source>
</evidence>
<feature type="compositionally biased region" description="Pro residues" evidence="11">
    <location>
        <begin position="317"/>
        <end position="326"/>
    </location>
</feature>
<evidence type="ECO:0000256" key="5">
    <source>
        <dbReference type="ARBA" id="ARBA00022723"/>
    </source>
</evidence>
<name>A0A8H5PZZ2_GIBSU</name>
<evidence type="ECO:0000259" key="12">
    <source>
        <dbReference type="PROSITE" id="PS50865"/>
    </source>
</evidence>
<keyword evidence="7" id="KW-0862">Zinc</keyword>
<feature type="compositionally biased region" description="Basic and acidic residues" evidence="11">
    <location>
        <begin position="130"/>
        <end position="143"/>
    </location>
</feature>
<protein>
    <recommendedName>
        <fullName evidence="3">MYND-type zinc finger protein samB</fullName>
    </recommendedName>
    <alternativeName>
        <fullName evidence="9">Suppressor of anucleate metulae protein B</fullName>
    </alternativeName>
</protein>
<gene>
    <name evidence="13" type="ORF">FSUBG_5671</name>
</gene>
<accession>A0A8H5PZZ2</accession>
<reference evidence="13 14" key="1">
    <citation type="submission" date="2020-05" db="EMBL/GenBank/DDBJ databases">
        <title>Identification and distribution of gene clusters putatively required for synthesis of sphingolipid metabolism inhibitors in phylogenetically diverse species of the filamentous fungus Fusarium.</title>
        <authorList>
            <person name="Kim H.-S."/>
            <person name="Busman M."/>
            <person name="Brown D.W."/>
            <person name="Divon H."/>
            <person name="Uhlig S."/>
            <person name="Proctor R.H."/>
        </authorList>
    </citation>
    <scope>NUCLEOTIDE SEQUENCE [LARGE SCALE GENOMIC DNA]</scope>
    <source>
        <strain evidence="13 14">NRRL 66333</strain>
    </source>
</reference>
<evidence type="ECO:0000256" key="3">
    <source>
        <dbReference type="ARBA" id="ARBA00019873"/>
    </source>
</evidence>
<dbReference type="Gene3D" id="6.10.140.2220">
    <property type="match status" value="1"/>
</dbReference>
<dbReference type="GO" id="GO:0005737">
    <property type="term" value="C:cytoplasm"/>
    <property type="evidence" value="ECO:0007669"/>
    <property type="project" value="UniProtKB-SubCell"/>
</dbReference>
<comment type="caution">
    <text evidence="13">The sequence shown here is derived from an EMBL/GenBank/DDBJ whole genome shotgun (WGS) entry which is preliminary data.</text>
</comment>
<proteinExistence type="inferred from homology"/>
<dbReference type="EMBL" id="JAAOAV010000057">
    <property type="protein sequence ID" value="KAF5606835.1"/>
    <property type="molecule type" value="Genomic_DNA"/>
</dbReference>
<dbReference type="GeneID" id="59318510"/>
<comment type="function">
    <text evidence="8">Involved in determination of the onset of polarized growth and morphogenesis. Plays a role in the regulation of branching in hyphae and spore formation.</text>
</comment>
<dbReference type="InterPro" id="IPR051664">
    <property type="entry name" value="MYND-type_zinc_finger"/>
</dbReference>
<evidence type="ECO:0000256" key="10">
    <source>
        <dbReference type="PROSITE-ProRule" id="PRU00134"/>
    </source>
</evidence>
<feature type="domain" description="MYND-type" evidence="12">
    <location>
        <begin position="606"/>
        <end position="647"/>
    </location>
</feature>
<dbReference type="GO" id="GO:0007163">
    <property type="term" value="P:establishment or maintenance of cell polarity"/>
    <property type="evidence" value="ECO:0007669"/>
    <property type="project" value="TreeGrafter"/>
</dbReference>
<dbReference type="SUPFAM" id="SSF144232">
    <property type="entry name" value="HIT/MYND zinc finger-like"/>
    <property type="match status" value="1"/>
</dbReference>
<keyword evidence="4" id="KW-0963">Cytoplasm</keyword>
<evidence type="ECO:0000256" key="11">
    <source>
        <dbReference type="SAM" id="MobiDB-lite"/>
    </source>
</evidence>
<dbReference type="PANTHER" id="PTHR47442">
    <property type="entry name" value="MYND-TYPE ZINC FINGER PROTEIN MUB1"/>
    <property type="match status" value="1"/>
</dbReference>
<sequence length="652" mass="72232">MREVNFSIPNVNKASVGITTALYDRRALDCTSTLPLINSLNHLAYLTTSSARIRDILTVDGGIERLVCILKQGRSKDMMGMWKWNLAFQCVVNIGVRGTENVRTRVVEADMVPVIATILDNYTKAVDKCREKAEEAKQKQSYDHHRHRSHEHRSTPKASSSNPASASASASSSSTTVGASAFGHRSSSRVDATEQRSRRHGPPPSIDVSASYAGPSTAAPQQQTQQQPADTAMGNSQWSQSSSDRSTSWGSSRHQPLRGLESRHATTSTPRQAMQPLATAVPAAETLEGFVRPVRDIDRLASMAPFGSDLLSQPTSPTTPLPPPQMRSPTVRPASALGSQRSRRRPSIRHQNSTADVDDINGDSMPSDESPETEMTGTDNLQSAVGIQDITMEDGDTMLGGTALDLATPTVSETHQEASTFNINHRSPMDGSIANNNTPAPVPAIGLSPNRPTLNTPPQPPLAATTVPRYLLDRNFVPNPQMVAAMPREEDVLMSLQLLAYVSKYCGLRSYFQKSHLVPRLKIGKELAAIDKDMSAMDEEEEEHEVYDEDADDEEYLLPNDFNLFPLVEKFTVRYHSTDMQYWAGVVMRNLCRKDDTRGGIRQCAYYQCGKWEEYTRQFAKCRRCRRTKYCSKECQKSAWAFHRHWCVAATQ</sequence>
<dbReference type="RefSeq" id="XP_036538805.1">
    <property type="nucleotide sequence ID" value="XM_036683792.1"/>
</dbReference>
<evidence type="ECO:0000256" key="9">
    <source>
        <dbReference type="ARBA" id="ARBA00031540"/>
    </source>
</evidence>
<dbReference type="GO" id="GO:1990304">
    <property type="term" value="C:MUB1-RAD6-UBR2 ubiquitin ligase complex"/>
    <property type="evidence" value="ECO:0007669"/>
    <property type="project" value="TreeGrafter"/>
</dbReference>
<dbReference type="PROSITE" id="PS50865">
    <property type="entry name" value="ZF_MYND_2"/>
    <property type="match status" value="1"/>
</dbReference>
<dbReference type="Pfam" id="PF01753">
    <property type="entry name" value="zf-MYND"/>
    <property type="match status" value="1"/>
</dbReference>
<organism evidence="13 14">
    <name type="scientific">Gibberella subglutinans</name>
    <name type="common">Fusarium subglutinans</name>
    <dbReference type="NCBI Taxonomy" id="42677"/>
    <lineage>
        <taxon>Eukaryota</taxon>
        <taxon>Fungi</taxon>
        <taxon>Dikarya</taxon>
        <taxon>Ascomycota</taxon>
        <taxon>Pezizomycotina</taxon>
        <taxon>Sordariomycetes</taxon>
        <taxon>Hypocreomycetidae</taxon>
        <taxon>Hypocreales</taxon>
        <taxon>Nectriaceae</taxon>
        <taxon>Fusarium</taxon>
        <taxon>Fusarium fujikuroi species complex</taxon>
    </lineage>
</organism>
<feature type="region of interest" description="Disordered" evidence="11">
    <location>
        <begin position="306"/>
        <end position="380"/>
    </location>
</feature>
<dbReference type="OrthoDB" id="5594178at2759"/>